<name>A0A1F5L7I8_PENAI</name>
<evidence type="ECO:0000313" key="2">
    <source>
        <dbReference type="Proteomes" id="UP000177622"/>
    </source>
</evidence>
<keyword evidence="2" id="KW-1185">Reference proteome</keyword>
<comment type="caution">
    <text evidence="1">The sequence shown here is derived from an EMBL/GenBank/DDBJ whole genome shotgun (WGS) entry which is preliminary data.</text>
</comment>
<dbReference type="AlphaFoldDB" id="A0A1F5L7I8"/>
<organism evidence="1 2">
    <name type="scientific">Penicillium arizonense</name>
    <dbReference type="NCBI Taxonomy" id="1835702"/>
    <lineage>
        <taxon>Eukaryota</taxon>
        <taxon>Fungi</taxon>
        <taxon>Dikarya</taxon>
        <taxon>Ascomycota</taxon>
        <taxon>Pezizomycotina</taxon>
        <taxon>Eurotiomycetes</taxon>
        <taxon>Eurotiomycetidae</taxon>
        <taxon>Eurotiales</taxon>
        <taxon>Aspergillaceae</taxon>
        <taxon>Penicillium</taxon>
    </lineage>
</organism>
<proteinExistence type="predicted"/>
<protein>
    <submittedName>
        <fullName evidence="1">Uncharacterized protein</fullName>
    </submittedName>
</protein>
<reference evidence="1 2" key="1">
    <citation type="journal article" date="2016" name="Sci. Rep.">
        <title>Penicillium arizonense, a new, genome sequenced fungal species, reveals a high chemical diversity in secreted metabolites.</title>
        <authorList>
            <person name="Grijseels S."/>
            <person name="Nielsen J.C."/>
            <person name="Randelovic M."/>
            <person name="Nielsen J."/>
            <person name="Nielsen K.F."/>
            <person name="Workman M."/>
            <person name="Frisvad J.C."/>
        </authorList>
    </citation>
    <scope>NUCLEOTIDE SEQUENCE [LARGE SCALE GENOMIC DNA]</scope>
    <source>
        <strain evidence="1 2">CBS 141311</strain>
    </source>
</reference>
<sequence>MGLIATAKVIMRREYYG</sequence>
<dbReference type="Proteomes" id="UP000177622">
    <property type="component" value="Unassembled WGS sequence"/>
</dbReference>
<accession>A0A1F5L7I8</accession>
<gene>
    <name evidence="1" type="ORF">PENARI_c023G02987</name>
</gene>
<dbReference type="EMBL" id="LXJU01000023">
    <property type="protein sequence ID" value="OGE49183.1"/>
    <property type="molecule type" value="Genomic_DNA"/>
</dbReference>
<evidence type="ECO:0000313" key="1">
    <source>
        <dbReference type="EMBL" id="OGE49183.1"/>
    </source>
</evidence>